<feature type="transmembrane region" description="Helical" evidence="1">
    <location>
        <begin position="74"/>
        <end position="94"/>
    </location>
</feature>
<protein>
    <submittedName>
        <fullName evidence="3">Membrane protein-like protein</fullName>
    </submittedName>
</protein>
<feature type="transmembrane region" description="Helical" evidence="1">
    <location>
        <begin position="256"/>
        <end position="276"/>
    </location>
</feature>
<keyword evidence="1" id="KW-0472">Membrane</keyword>
<proteinExistence type="predicted"/>
<keyword evidence="1" id="KW-1133">Transmembrane helix</keyword>
<dbReference type="Pfam" id="PF09925">
    <property type="entry name" value="DUF2157"/>
    <property type="match status" value="1"/>
</dbReference>
<feature type="transmembrane region" description="Helical" evidence="1">
    <location>
        <begin position="393"/>
        <end position="413"/>
    </location>
</feature>
<gene>
    <name evidence="3" type="ordered locus">Plav_2660</name>
</gene>
<feature type="transmembrane region" description="Helical" evidence="1">
    <location>
        <begin position="46"/>
        <end position="68"/>
    </location>
</feature>
<feature type="transmembrane region" description="Helical" evidence="1">
    <location>
        <begin position="154"/>
        <end position="170"/>
    </location>
</feature>
<reference evidence="3 4" key="1">
    <citation type="journal article" date="2011" name="Stand. Genomic Sci.">
        <title>Complete genome sequence of Parvibaculum lavamentivorans type strain (DS-1(T)).</title>
        <authorList>
            <person name="Schleheck D."/>
            <person name="Weiss M."/>
            <person name="Pitluck S."/>
            <person name="Bruce D."/>
            <person name="Land M.L."/>
            <person name="Han S."/>
            <person name="Saunders E."/>
            <person name="Tapia R."/>
            <person name="Detter C."/>
            <person name="Brettin T."/>
            <person name="Han J."/>
            <person name="Woyke T."/>
            <person name="Goodwin L."/>
            <person name="Pennacchio L."/>
            <person name="Nolan M."/>
            <person name="Cook A.M."/>
            <person name="Kjelleberg S."/>
            <person name="Thomas T."/>
        </authorList>
    </citation>
    <scope>NUCLEOTIDE SEQUENCE [LARGE SCALE GENOMIC DNA]</scope>
    <source>
        <strain evidence="4">DS-1 / DSM 13023 / NCIMB 13966</strain>
    </source>
</reference>
<keyword evidence="1" id="KW-0812">Transmembrane</keyword>
<dbReference type="HOGENOM" id="CLU_055073_1_0_5"/>
<dbReference type="AlphaFoldDB" id="A7HWI5"/>
<evidence type="ECO:0000256" key="1">
    <source>
        <dbReference type="SAM" id="Phobius"/>
    </source>
</evidence>
<name>A7HWI5_PARL1</name>
<dbReference type="RefSeq" id="WP_012111580.1">
    <property type="nucleotide sequence ID" value="NC_009719.1"/>
</dbReference>
<dbReference type="Proteomes" id="UP000006377">
    <property type="component" value="Chromosome"/>
</dbReference>
<dbReference type="InterPro" id="IPR018677">
    <property type="entry name" value="DUF2157"/>
</dbReference>
<feature type="transmembrane region" description="Helical" evidence="1">
    <location>
        <begin position="288"/>
        <end position="307"/>
    </location>
</feature>
<evidence type="ECO:0000313" key="4">
    <source>
        <dbReference type="Proteomes" id="UP000006377"/>
    </source>
</evidence>
<dbReference type="TCDB" id="9.B.8.1.8">
    <property type="family name" value="the duf2157 (duf2157) family"/>
</dbReference>
<dbReference type="EMBL" id="CP000774">
    <property type="protein sequence ID" value="ABS64268.1"/>
    <property type="molecule type" value="Genomic_DNA"/>
</dbReference>
<feature type="transmembrane region" description="Helical" evidence="1">
    <location>
        <begin position="231"/>
        <end position="249"/>
    </location>
</feature>
<feature type="transmembrane region" description="Helical" evidence="1">
    <location>
        <begin position="345"/>
        <end position="362"/>
    </location>
</feature>
<dbReference type="STRING" id="402881.Plav_2660"/>
<organism evidence="3 4">
    <name type="scientific">Parvibaculum lavamentivorans (strain DS-1 / DSM 13023 / NCIMB 13966)</name>
    <dbReference type="NCBI Taxonomy" id="402881"/>
    <lineage>
        <taxon>Bacteria</taxon>
        <taxon>Pseudomonadati</taxon>
        <taxon>Pseudomonadota</taxon>
        <taxon>Alphaproteobacteria</taxon>
        <taxon>Hyphomicrobiales</taxon>
        <taxon>Parvibaculaceae</taxon>
        <taxon>Parvibaculum</taxon>
    </lineage>
</organism>
<evidence type="ECO:0000259" key="2">
    <source>
        <dbReference type="Pfam" id="PF09925"/>
    </source>
</evidence>
<evidence type="ECO:0000313" key="3">
    <source>
        <dbReference type="EMBL" id="ABS64268.1"/>
    </source>
</evidence>
<dbReference type="OrthoDB" id="7353197at2"/>
<dbReference type="KEGG" id="pla:Plav_2660"/>
<keyword evidence="4" id="KW-1185">Reference proteome</keyword>
<feature type="transmembrane region" description="Helical" evidence="1">
    <location>
        <begin position="319"/>
        <end position="339"/>
    </location>
</feature>
<dbReference type="eggNOG" id="COG4872">
    <property type="taxonomic scope" value="Bacteria"/>
</dbReference>
<sequence>MWQRIYLQRLKHDLDLWIERGWVTPANAESILLSAREPAATRRMPGVLAILGAVLIGFAVMSFVAANWAEISKLAKLIMIFGAMWAAYIAAFLLQKRDHPALAQAAVLIGLGLFGAGIMLIAQIYHIVTDDPAGVLAWCIAALSTAWLLPSRPALALGILLTVVWTYFVVEMPGAVSPHWSFWLPWAAALVLSLRLSWSPGLHLSLIAGLIWQAMNAQAIVETYGIVETQLAIIILLEMLAIWLAAVLLSERGPRFASIAEAYAIAFAFAIFWIFQTAPSDNEIASSAAGPLVTGLMAVVVAGLAFLCIARSKLEARHIIGIGALAVLALLFPVLRSGAGETIPWLYAAAFLVLAAWLVSYGTGRGSRFAVNFGFVAFAAEVLYLYFETLGDLLSTALFFALGGVLLIAGSIVMERMRRRLVKAASEGDAP</sequence>
<feature type="transmembrane region" description="Helical" evidence="1">
    <location>
        <begin position="369"/>
        <end position="387"/>
    </location>
</feature>
<feature type="domain" description="DUF2157" evidence="2">
    <location>
        <begin position="16"/>
        <end position="154"/>
    </location>
</feature>
<feature type="transmembrane region" description="Helical" evidence="1">
    <location>
        <begin position="106"/>
        <end position="127"/>
    </location>
</feature>
<accession>A7HWI5</accession>